<gene>
    <name evidence="2" type="ORF">TGRUB_320525</name>
</gene>
<evidence type="ECO:0000313" key="2">
    <source>
        <dbReference type="EMBL" id="KFG58788.1"/>
    </source>
</evidence>
<reference evidence="2 3" key="1">
    <citation type="submission" date="2014-05" db="EMBL/GenBank/DDBJ databases">
        <authorList>
            <person name="Sibley D."/>
            <person name="Venepally P."/>
            <person name="Karamycheva S."/>
            <person name="Hadjithomas M."/>
            <person name="Khan A."/>
            <person name="Brunk B."/>
            <person name="Roos D."/>
            <person name="Caler E."/>
            <person name="Lorenzi H."/>
        </authorList>
    </citation>
    <scope>NUCLEOTIDE SEQUENCE [LARGE SCALE GENOMIC DNA]</scope>
    <source>
        <strain evidence="2 3">RUB</strain>
    </source>
</reference>
<dbReference type="PANTHER" id="PTHR13379:SF0">
    <property type="entry name" value="UPF0415 PROTEIN C7ORF25"/>
    <property type="match status" value="1"/>
</dbReference>
<dbReference type="Proteomes" id="UP000028834">
    <property type="component" value="Unassembled WGS sequence"/>
</dbReference>
<dbReference type="EMBL" id="AFYV02002399">
    <property type="protein sequence ID" value="KFG58788.1"/>
    <property type="molecule type" value="Genomic_DNA"/>
</dbReference>
<dbReference type="Pfam" id="PF07000">
    <property type="entry name" value="DUF1308"/>
    <property type="match status" value="1"/>
</dbReference>
<dbReference type="PANTHER" id="PTHR13379">
    <property type="entry name" value="UNCHARACTERIZED DUF1308"/>
    <property type="match status" value="1"/>
</dbReference>
<evidence type="ECO:0000313" key="3">
    <source>
        <dbReference type="Proteomes" id="UP000028834"/>
    </source>
</evidence>
<organism evidence="2 3">
    <name type="scientific">Toxoplasma gondii RUB</name>
    <dbReference type="NCBI Taxonomy" id="935652"/>
    <lineage>
        <taxon>Eukaryota</taxon>
        <taxon>Sar</taxon>
        <taxon>Alveolata</taxon>
        <taxon>Apicomplexa</taxon>
        <taxon>Conoidasida</taxon>
        <taxon>Coccidia</taxon>
        <taxon>Eucoccidiorida</taxon>
        <taxon>Eimeriorina</taxon>
        <taxon>Sarcocystidae</taxon>
        <taxon>Toxoplasma</taxon>
    </lineage>
</organism>
<protein>
    <recommendedName>
        <fullName evidence="1">DUF1308 domain-containing protein</fullName>
    </recommendedName>
</protein>
<dbReference type="OrthoDB" id="330117at2759"/>
<accession>A0A086LQ70</accession>
<sequence>MMSLCREQNEKPETESRRWVRPHVRDATSQATTFSQAQDRSACKHELDFRTRDSPEAWPHPNVRLWISGNKSGISVPSHQIENHRAVAAAASLRPQAHCYRKMWPQTLEDFLLSRKLQGVNLDTTAFVAACSELTHDLQNAEACLSDAEKHKRIMQFDDERGNRGVLFHLFESLFQDHGPLVHISDIVRGELETIVRSFAGPKEAERARILFDRTRGSKEFFREHHVPEVMQNLFQSRSKHMRSRHQQVFTDGVKLRLLTLTADKAFLSACRHRGHDLVKDGWVVEHSSRSLAGL</sequence>
<dbReference type="InterPro" id="IPR010733">
    <property type="entry name" value="DUF1308"/>
</dbReference>
<name>A0A086LQ70_TOXGO</name>
<dbReference type="VEuPathDB" id="ToxoDB:TGRUB_320525"/>
<dbReference type="AlphaFoldDB" id="A0A086LQ70"/>
<feature type="domain" description="DUF1308" evidence="1">
    <location>
        <begin position="120"/>
        <end position="292"/>
    </location>
</feature>
<proteinExistence type="predicted"/>
<comment type="caution">
    <text evidence="2">The sequence shown here is derived from an EMBL/GenBank/DDBJ whole genome shotgun (WGS) entry which is preliminary data.</text>
</comment>
<evidence type="ECO:0000259" key="1">
    <source>
        <dbReference type="Pfam" id="PF07000"/>
    </source>
</evidence>